<dbReference type="SUPFAM" id="SSF69279">
    <property type="entry name" value="Phage tail proteins"/>
    <property type="match status" value="1"/>
</dbReference>
<dbReference type="KEGG" id="vsh:BSZ05_18280"/>
<dbReference type="Proteomes" id="UP000197092">
    <property type="component" value="Chromosome 2"/>
</dbReference>
<dbReference type="AlphaFoldDB" id="A0AAN1FK76"/>
<protein>
    <submittedName>
        <fullName evidence="1">Uncharacterized protein</fullName>
    </submittedName>
</protein>
<sequence>MQNDDYPGRYASPDLGKARVNEWLSEYSLDRHQIEAESDVMRLTAGQSFNIGKHPRSAINRDYLPCLEMSLSVLLKWRCQTGEHLLCPQSFFYAMTDFYL</sequence>
<name>A0AAN1FK76_9VIBR</name>
<evidence type="ECO:0000313" key="2">
    <source>
        <dbReference type="Proteomes" id="UP000197092"/>
    </source>
</evidence>
<gene>
    <name evidence="1" type="ORF">BSZ05_18280</name>
</gene>
<dbReference type="RefSeq" id="WP_231896669.1">
    <property type="nucleotide sequence ID" value="NZ_CP018309.1"/>
</dbReference>
<reference evidence="2" key="1">
    <citation type="submission" date="2016-12" db="EMBL/GenBank/DDBJ databases">
        <title>Comparative genomic analysis reveals the diversity, evolution, and environmental adaptation strategies of the genus Vibrio.</title>
        <authorList>
            <person name="Lin H."/>
            <person name="Wang X."/>
            <person name="Zhang X.-H."/>
        </authorList>
    </citation>
    <scope>NUCLEOTIDE SEQUENCE [LARGE SCALE GENOMIC DNA]</scope>
    <source>
        <strain evidence="2">QT6D1</strain>
    </source>
</reference>
<accession>A0AAN1FK76</accession>
<dbReference type="Pfam" id="PF05954">
    <property type="entry name" value="Phage_GPD"/>
    <property type="match status" value="1"/>
</dbReference>
<dbReference type="EMBL" id="CP018309">
    <property type="protein sequence ID" value="ASI91792.1"/>
    <property type="molecule type" value="Genomic_DNA"/>
</dbReference>
<dbReference type="Gene3D" id="2.30.110.50">
    <property type="match status" value="1"/>
</dbReference>
<organism evidence="1 2">
    <name type="scientific">Vibrio mediterranei</name>
    <dbReference type="NCBI Taxonomy" id="689"/>
    <lineage>
        <taxon>Bacteria</taxon>
        <taxon>Pseudomonadati</taxon>
        <taxon>Pseudomonadota</taxon>
        <taxon>Gammaproteobacteria</taxon>
        <taxon>Vibrionales</taxon>
        <taxon>Vibrionaceae</taxon>
        <taxon>Vibrio</taxon>
    </lineage>
</organism>
<proteinExistence type="predicted"/>
<evidence type="ECO:0000313" key="1">
    <source>
        <dbReference type="EMBL" id="ASI91792.1"/>
    </source>
</evidence>